<comment type="cofactor">
    <cofactor evidence="1">
        <name>pyridoxal 5'-phosphate</name>
        <dbReference type="ChEBI" id="CHEBI:597326"/>
    </cofactor>
</comment>
<comment type="similarity">
    <text evidence="3">Belongs to the radical SAM superfamily. KamA family.</text>
</comment>
<evidence type="ECO:0000256" key="6">
    <source>
        <dbReference type="ARBA" id="ARBA00022723"/>
    </source>
</evidence>
<dbReference type="RefSeq" id="WP_237238442.1">
    <property type="nucleotide sequence ID" value="NZ_JAKKDU010000002.1"/>
</dbReference>
<reference evidence="11" key="1">
    <citation type="submission" date="2022-01" db="EMBL/GenBank/DDBJ databases">
        <title>Draft genome sequence of Sabulilitoribacter arenilitoris KCTC 52401.</title>
        <authorList>
            <person name="Oh J.-S."/>
        </authorList>
    </citation>
    <scope>NUCLEOTIDE SEQUENCE</scope>
    <source>
        <strain evidence="11">HMF6543</strain>
    </source>
</reference>
<sequence>MPTQRKYQPTEKAQAFLAKVENAKYDRGIITGLKKYIDKKVSEDMQDFYSEEELQVLIDMKNTDRDVEARMPVKITNHYYQIAKNSKAVQTLVKASPKETFDLEGAPDPGNQMSYSPIEGLIHKYELGLIYVINTCSAHCRFCYREELIAKKEILREDGTVASKGLAKIPELVNYIQEHNKLVEENGGKHPETNREKLREILMSGGDAMVLGNKNLAEWFSALADAGIESIRLGTKELAFYPDRFDRTFFNMVDDFHAAYPEVQLRVMVHFNHPDEFLQKDDNGNYIENPEGGLLWIENTKHAVKELADRKFIIIENQAPFIKGINEDPNDIRIMQRELKRNRINNHYFFCGRDIIGHKAFNLTIEDAWKLLNDSQKGLSGVEASARLSITHYLGKTEVVAVTNEPIPGIPGTENGVVIFKLLRGTADAKNKGQVAIVGRNPEAIWFSGYEDRVIIDEAGLFTESMKETSSVS</sequence>
<dbReference type="GO" id="GO:0046872">
    <property type="term" value="F:metal ion binding"/>
    <property type="evidence" value="ECO:0007669"/>
    <property type="project" value="UniProtKB-KW"/>
</dbReference>
<dbReference type="SFLD" id="SFLDS00029">
    <property type="entry name" value="Radical_SAM"/>
    <property type="match status" value="1"/>
</dbReference>
<comment type="caution">
    <text evidence="11">The sequence shown here is derived from an EMBL/GenBank/DDBJ whole genome shotgun (WGS) entry which is preliminary data.</text>
</comment>
<evidence type="ECO:0000259" key="10">
    <source>
        <dbReference type="PROSITE" id="PS51918"/>
    </source>
</evidence>
<accession>A0AAE3ELD0</accession>
<dbReference type="Proteomes" id="UP001199795">
    <property type="component" value="Unassembled WGS sequence"/>
</dbReference>
<evidence type="ECO:0000313" key="12">
    <source>
        <dbReference type="Proteomes" id="UP001199795"/>
    </source>
</evidence>
<evidence type="ECO:0000256" key="7">
    <source>
        <dbReference type="ARBA" id="ARBA00022898"/>
    </source>
</evidence>
<proteinExistence type="inferred from homology"/>
<gene>
    <name evidence="11" type="ORF">L3X37_01695</name>
</gene>
<dbReference type="SUPFAM" id="SSF102114">
    <property type="entry name" value="Radical SAM enzymes"/>
    <property type="match status" value="1"/>
</dbReference>
<keyword evidence="5" id="KW-0949">S-adenosyl-L-methionine</keyword>
<dbReference type="EMBL" id="JAKKDU010000002">
    <property type="protein sequence ID" value="MCF7567078.1"/>
    <property type="molecule type" value="Genomic_DNA"/>
</dbReference>
<keyword evidence="4" id="KW-0004">4Fe-4S</keyword>
<evidence type="ECO:0000256" key="4">
    <source>
        <dbReference type="ARBA" id="ARBA00022485"/>
    </source>
</evidence>
<dbReference type="PANTHER" id="PTHR30538:SF0">
    <property type="entry name" value="L-LYSINE 2,3-AMINOMUTASE AQ_1632-RELATED"/>
    <property type="match status" value="1"/>
</dbReference>
<dbReference type="PANTHER" id="PTHR30538">
    <property type="entry name" value="LYSINE 2,3-AMINOMUTASE-RELATED"/>
    <property type="match status" value="1"/>
</dbReference>
<evidence type="ECO:0000256" key="3">
    <source>
        <dbReference type="ARBA" id="ARBA00008703"/>
    </source>
</evidence>
<comment type="cofactor">
    <cofactor evidence="2">
        <name>[4Fe-4S] cluster</name>
        <dbReference type="ChEBI" id="CHEBI:49883"/>
    </cofactor>
</comment>
<keyword evidence="7" id="KW-0663">Pyridoxal phosphate</keyword>
<evidence type="ECO:0000256" key="8">
    <source>
        <dbReference type="ARBA" id="ARBA00023004"/>
    </source>
</evidence>
<dbReference type="GO" id="GO:0003824">
    <property type="term" value="F:catalytic activity"/>
    <property type="evidence" value="ECO:0007669"/>
    <property type="project" value="InterPro"/>
</dbReference>
<dbReference type="Gene3D" id="3.20.20.70">
    <property type="entry name" value="Aldolase class I"/>
    <property type="match status" value="1"/>
</dbReference>
<dbReference type="InterPro" id="IPR003739">
    <property type="entry name" value="Lys_aminomutase/Glu_NH3_mut"/>
</dbReference>
<dbReference type="InterPro" id="IPR013785">
    <property type="entry name" value="Aldolase_TIM"/>
</dbReference>
<dbReference type="InterPro" id="IPR058240">
    <property type="entry name" value="rSAM_sf"/>
</dbReference>
<keyword evidence="9" id="KW-0411">Iron-sulfur</keyword>
<feature type="domain" description="Radical SAM core" evidence="10">
    <location>
        <begin position="122"/>
        <end position="383"/>
    </location>
</feature>
<evidence type="ECO:0000313" key="11">
    <source>
        <dbReference type="EMBL" id="MCF7567078.1"/>
    </source>
</evidence>
<evidence type="ECO:0000256" key="5">
    <source>
        <dbReference type="ARBA" id="ARBA00022691"/>
    </source>
</evidence>
<dbReference type="AlphaFoldDB" id="A0AAE3ELD0"/>
<protein>
    <recommendedName>
        <fullName evidence="10">Radical SAM core domain-containing protein</fullName>
    </recommendedName>
</protein>
<keyword evidence="8" id="KW-0408">Iron</keyword>
<keyword evidence="6" id="KW-0479">Metal-binding</keyword>
<dbReference type="SFLD" id="SFLDG01070">
    <property type="entry name" value="PLP-dependent"/>
    <property type="match status" value="1"/>
</dbReference>
<name>A0AAE3ELD0_9FLAO</name>
<dbReference type="GO" id="GO:0051539">
    <property type="term" value="F:4 iron, 4 sulfur cluster binding"/>
    <property type="evidence" value="ECO:0007669"/>
    <property type="project" value="UniProtKB-KW"/>
</dbReference>
<evidence type="ECO:0000256" key="9">
    <source>
        <dbReference type="ARBA" id="ARBA00023014"/>
    </source>
</evidence>
<dbReference type="InterPro" id="IPR007197">
    <property type="entry name" value="rSAM"/>
</dbReference>
<evidence type="ECO:0000256" key="1">
    <source>
        <dbReference type="ARBA" id="ARBA00001933"/>
    </source>
</evidence>
<keyword evidence="12" id="KW-1185">Reference proteome</keyword>
<dbReference type="PROSITE" id="PS51918">
    <property type="entry name" value="RADICAL_SAM"/>
    <property type="match status" value="1"/>
</dbReference>
<organism evidence="11 12">
    <name type="scientific">Wocania arenilitoris</name>
    <dbReference type="NCBI Taxonomy" id="2044858"/>
    <lineage>
        <taxon>Bacteria</taxon>
        <taxon>Pseudomonadati</taxon>
        <taxon>Bacteroidota</taxon>
        <taxon>Flavobacteriia</taxon>
        <taxon>Flavobacteriales</taxon>
        <taxon>Flavobacteriaceae</taxon>
        <taxon>Wocania</taxon>
    </lineage>
</organism>
<evidence type="ECO:0000256" key="2">
    <source>
        <dbReference type="ARBA" id="ARBA00001966"/>
    </source>
</evidence>